<dbReference type="PANTHER" id="PTHR33710">
    <property type="entry name" value="BNAC02G09200D PROTEIN"/>
    <property type="match status" value="1"/>
</dbReference>
<evidence type="ECO:0000313" key="2">
    <source>
        <dbReference type="Proteomes" id="UP000187609"/>
    </source>
</evidence>
<proteinExistence type="predicted"/>
<dbReference type="OMA" id="EAYWISH"/>
<reference evidence="1" key="1">
    <citation type="submission" date="2016-11" db="EMBL/GenBank/DDBJ databases">
        <title>The genome of Nicotiana attenuata.</title>
        <authorList>
            <person name="Xu S."/>
            <person name="Brockmoeller T."/>
            <person name="Gaquerel E."/>
            <person name="Navarro A."/>
            <person name="Kuhl H."/>
            <person name="Gase K."/>
            <person name="Ling Z."/>
            <person name="Zhou W."/>
            <person name="Kreitzer C."/>
            <person name="Stanke M."/>
            <person name="Tang H."/>
            <person name="Lyons E."/>
            <person name="Pandey P."/>
            <person name="Pandey S.P."/>
            <person name="Timmermann B."/>
            <person name="Baldwin I.T."/>
        </authorList>
    </citation>
    <scope>NUCLEOTIDE SEQUENCE [LARGE SCALE GENOMIC DNA]</scope>
    <source>
        <strain evidence="1">UT</strain>
    </source>
</reference>
<dbReference type="PANTHER" id="PTHR33710:SF35">
    <property type="entry name" value="RNA-DIRECTED DNA POLYMERASE (REVERSE TRANSCRIPTASE)_ RIBONUCLEASE H"/>
    <property type="match status" value="1"/>
</dbReference>
<organism evidence="1 2">
    <name type="scientific">Nicotiana attenuata</name>
    <name type="common">Coyote tobacco</name>
    <dbReference type="NCBI Taxonomy" id="49451"/>
    <lineage>
        <taxon>Eukaryota</taxon>
        <taxon>Viridiplantae</taxon>
        <taxon>Streptophyta</taxon>
        <taxon>Embryophyta</taxon>
        <taxon>Tracheophyta</taxon>
        <taxon>Spermatophyta</taxon>
        <taxon>Magnoliopsida</taxon>
        <taxon>eudicotyledons</taxon>
        <taxon>Gunneridae</taxon>
        <taxon>Pentapetalae</taxon>
        <taxon>asterids</taxon>
        <taxon>lamiids</taxon>
        <taxon>Solanales</taxon>
        <taxon>Solanaceae</taxon>
        <taxon>Nicotianoideae</taxon>
        <taxon>Nicotianeae</taxon>
        <taxon>Nicotiana</taxon>
    </lineage>
</organism>
<dbReference type="Proteomes" id="UP000187609">
    <property type="component" value="Unassembled WGS sequence"/>
</dbReference>
<accession>A0A1J6K4X9</accession>
<dbReference type="STRING" id="49451.A0A1J6K4X9"/>
<sequence length="144" mass="16581">MSQRAKDTIFWMTIVYAKTKRILRTSLWDSLRQCNQSINSPWCISGDFNVIVETEEKKGGVPHRMEKSWEFISCIEECGMVDAGLSGPRFTWCNGWGNGHRIWKRLGRVLLNHEWTSLFPRNEIVHLASTGSDHTPMLMKCGAH</sequence>
<protein>
    <recommendedName>
        <fullName evidence="3">Endonuclease/exonuclease/phosphatase domain-containing protein</fullName>
    </recommendedName>
</protein>
<gene>
    <name evidence="1" type="ORF">A4A49_53972</name>
</gene>
<evidence type="ECO:0000313" key="1">
    <source>
        <dbReference type="EMBL" id="OIT23700.1"/>
    </source>
</evidence>
<dbReference type="SMR" id="A0A1J6K4X9"/>
<dbReference type="InterPro" id="IPR036691">
    <property type="entry name" value="Endo/exonu/phosph_ase_sf"/>
</dbReference>
<dbReference type="SUPFAM" id="SSF56219">
    <property type="entry name" value="DNase I-like"/>
    <property type="match status" value="1"/>
</dbReference>
<dbReference type="EMBL" id="MJEQ01003267">
    <property type="protein sequence ID" value="OIT23700.1"/>
    <property type="molecule type" value="Genomic_DNA"/>
</dbReference>
<evidence type="ECO:0008006" key="3">
    <source>
        <dbReference type="Google" id="ProtNLM"/>
    </source>
</evidence>
<keyword evidence="2" id="KW-1185">Reference proteome</keyword>
<dbReference type="AlphaFoldDB" id="A0A1J6K4X9"/>
<dbReference type="Gramene" id="OIT23700">
    <property type="protein sequence ID" value="OIT23700"/>
    <property type="gene ID" value="A4A49_53972"/>
</dbReference>
<dbReference type="Gene3D" id="3.60.10.10">
    <property type="entry name" value="Endonuclease/exonuclease/phosphatase"/>
    <property type="match status" value="1"/>
</dbReference>
<comment type="caution">
    <text evidence="1">The sequence shown here is derived from an EMBL/GenBank/DDBJ whole genome shotgun (WGS) entry which is preliminary data.</text>
</comment>
<name>A0A1J6K4X9_NICAT</name>